<evidence type="ECO:0000256" key="5">
    <source>
        <dbReference type="ARBA" id="ARBA00023123"/>
    </source>
</evidence>
<keyword evidence="2" id="KW-0547">Nucleotide-binding</keyword>
<evidence type="ECO:0000313" key="12">
    <source>
        <dbReference type="Proteomes" id="UP000675881"/>
    </source>
</evidence>
<dbReference type="EMBL" id="HG994585">
    <property type="protein sequence ID" value="CAF2966800.1"/>
    <property type="molecule type" value="Genomic_DNA"/>
</dbReference>
<dbReference type="SUPFAM" id="SSF90257">
    <property type="entry name" value="Myosin rod fragments"/>
    <property type="match status" value="1"/>
</dbReference>
<dbReference type="SMART" id="SM00242">
    <property type="entry name" value="MYSc"/>
    <property type="match status" value="1"/>
</dbReference>
<dbReference type="InterPro" id="IPR027417">
    <property type="entry name" value="P-loop_NTPase"/>
</dbReference>
<evidence type="ECO:0000256" key="3">
    <source>
        <dbReference type="ARBA" id="ARBA00022840"/>
    </source>
</evidence>
<keyword evidence="4 9" id="KW-0175">Coiled coil</keyword>
<dbReference type="Proteomes" id="UP000675881">
    <property type="component" value="Chromosome 6"/>
</dbReference>
<comment type="caution">
    <text evidence="8">Lacks conserved residue(s) required for the propagation of feature annotation.</text>
</comment>
<dbReference type="GO" id="GO:0016459">
    <property type="term" value="C:myosin complex"/>
    <property type="evidence" value="ECO:0007669"/>
    <property type="project" value="UniProtKB-KW"/>
</dbReference>
<gene>
    <name evidence="11" type="ORF">LSAA_11882</name>
</gene>
<sequence length="603" mass="70255">MQFTDSSMDILGREEQAEADGEQSGNTVCKLMGMNSNELFDNLLRPKIKVGTEFVTQGRNKKQVCYSVSALCKAIFDRLFKWLVFKSGFEIFDFNKEYQREGISWTFIDFGLDLQACIDLIEKPLGIFSILEEESMFPKATNKSFEEKLINNHMGKTPNFIRPKQTGHGKGGSVVHDSDEDPNPHFAIIHYAGTVPYNVNGWLEKNKDPLNDCVVDQIRNAKNQRARELFKDHAGEQKHTKRTRGSAFQTVSAIYREQVQNLMQTLQATSPHFIRCIIPNESKDPGKIDAMLVMQQLTCNGVLEGIRICRKGFPNRMFYKDFKERYLILASKAMLAFGNDEKMAAKMCFAKIALEDDKYRLGHSKVFFRSGVLGFLEELRDAKLSEMISYLQAACRGYLGKLRIAEYIRRKKALPVVQRAIRNFIKIRPWMWYRLFKTIRPMLEMGVSEDIIHELREKLEAQRLAMNEEEIRITEVEEELEKAEKEKNKLLDEMKEQQRILDEIKAKEEELKEAARRREQAIQDALRKAEEEEEAKYEAEQAKKRAQMEVRKLKEELDDMKEALAKFGQDRDSKSQQLFALKDELERQNEQMNRLNKEKKRFV</sequence>
<dbReference type="GO" id="GO:0005524">
    <property type="term" value="F:ATP binding"/>
    <property type="evidence" value="ECO:0007669"/>
    <property type="project" value="UniProtKB-KW"/>
</dbReference>
<dbReference type="SUPFAM" id="SSF52540">
    <property type="entry name" value="P-loop containing nucleoside triphosphate hydrolases"/>
    <property type="match status" value="1"/>
</dbReference>
<dbReference type="PROSITE" id="PS51456">
    <property type="entry name" value="MYOSIN_MOTOR"/>
    <property type="match status" value="1"/>
</dbReference>
<reference evidence="11" key="1">
    <citation type="submission" date="2021-02" db="EMBL/GenBank/DDBJ databases">
        <authorList>
            <person name="Bekaert M."/>
        </authorList>
    </citation>
    <scope>NUCLEOTIDE SEQUENCE</scope>
    <source>
        <strain evidence="11">IoA-00</strain>
    </source>
</reference>
<evidence type="ECO:0000256" key="7">
    <source>
        <dbReference type="ARBA" id="ARBA00023203"/>
    </source>
</evidence>
<feature type="region of interest" description="Actin-binding" evidence="8">
    <location>
        <begin position="259"/>
        <end position="281"/>
    </location>
</feature>
<comment type="similarity">
    <text evidence="1 8">Belongs to the TRAFAC class myosin-kinesin ATPase superfamily. Myosin family.</text>
</comment>
<keyword evidence="6" id="KW-0505">Motor protein</keyword>
<evidence type="ECO:0000256" key="8">
    <source>
        <dbReference type="PROSITE-ProRule" id="PRU00782"/>
    </source>
</evidence>
<dbReference type="Gene3D" id="3.40.850.10">
    <property type="entry name" value="Kinesin motor domain"/>
    <property type="match status" value="1"/>
</dbReference>
<evidence type="ECO:0000313" key="11">
    <source>
        <dbReference type="EMBL" id="CAF2966800.1"/>
    </source>
</evidence>
<dbReference type="InterPro" id="IPR001609">
    <property type="entry name" value="Myosin_head_motor_dom-like"/>
</dbReference>
<evidence type="ECO:0000256" key="1">
    <source>
        <dbReference type="ARBA" id="ARBA00008314"/>
    </source>
</evidence>
<keyword evidence="12" id="KW-1185">Reference proteome</keyword>
<evidence type="ECO:0000256" key="2">
    <source>
        <dbReference type="ARBA" id="ARBA00022741"/>
    </source>
</evidence>
<dbReference type="GO" id="GO:0016020">
    <property type="term" value="C:membrane"/>
    <property type="evidence" value="ECO:0007669"/>
    <property type="project" value="TreeGrafter"/>
</dbReference>
<dbReference type="PANTHER" id="PTHR13140:SF857">
    <property type="entry name" value="MYOSIN-11"/>
    <property type="match status" value="1"/>
</dbReference>
<dbReference type="PANTHER" id="PTHR13140">
    <property type="entry name" value="MYOSIN"/>
    <property type="match status" value="1"/>
</dbReference>
<proteinExistence type="inferred from homology"/>
<name>A0A7R8CY24_LEPSM</name>
<evidence type="ECO:0000256" key="6">
    <source>
        <dbReference type="ARBA" id="ARBA00023175"/>
    </source>
</evidence>
<accession>A0A7R8CY24</accession>
<dbReference type="GO" id="GO:0051015">
    <property type="term" value="F:actin filament binding"/>
    <property type="evidence" value="ECO:0007669"/>
    <property type="project" value="TreeGrafter"/>
</dbReference>
<keyword evidence="3" id="KW-0067">ATP-binding</keyword>
<evidence type="ECO:0000256" key="10">
    <source>
        <dbReference type="SAM" id="MobiDB-lite"/>
    </source>
</evidence>
<dbReference type="GO" id="GO:0005737">
    <property type="term" value="C:cytoplasm"/>
    <property type="evidence" value="ECO:0007669"/>
    <property type="project" value="TreeGrafter"/>
</dbReference>
<dbReference type="GO" id="GO:0007015">
    <property type="term" value="P:actin filament organization"/>
    <property type="evidence" value="ECO:0007669"/>
    <property type="project" value="TreeGrafter"/>
</dbReference>
<keyword evidence="5 8" id="KW-0518">Myosin</keyword>
<dbReference type="AlphaFoldDB" id="A0A7R8CY24"/>
<protein>
    <submittedName>
        <fullName evidence="11">MYH6_7</fullName>
    </submittedName>
</protein>
<dbReference type="PROSITE" id="PS50096">
    <property type="entry name" value="IQ"/>
    <property type="match status" value="1"/>
</dbReference>
<dbReference type="Gene3D" id="1.20.5.340">
    <property type="match status" value="1"/>
</dbReference>
<dbReference type="Pfam" id="PF00063">
    <property type="entry name" value="Myosin_head"/>
    <property type="match status" value="2"/>
</dbReference>
<dbReference type="Gene3D" id="1.20.5.4820">
    <property type="match status" value="1"/>
</dbReference>
<dbReference type="GO" id="GO:0000146">
    <property type="term" value="F:microfilament motor activity"/>
    <property type="evidence" value="ECO:0007669"/>
    <property type="project" value="TreeGrafter"/>
</dbReference>
<dbReference type="InterPro" id="IPR036961">
    <property type="entry name" value="Kinesin_motor_dom_sf"/>
</dbReference>
<organism evidence="11 12">
    <name type="scientific">Lepeophtheirus salmonis</name>
    <name type="common">Salmon louse</name>
    <name type="synonym">Caligus salmonis</name>
    <dbReference type="NCBI Taxonomy" id="72036"/>
    <lineage>
        <taxon>Eukaryota</taxon>
        <taxon>Metazoa</taxon>
        <taxon>Ecdysozoa</taxon>
        <taxon>Arthropoda</taxon>
        <taxon>Crustacea</taxon>
        <taxon>Multicrustacea</taxon>
        <taxon>Hexanauplia</taxon>
        <taxon>Copepoda</taxon>
        <taxon>Siphonostomatoida</taxon>
        <taxon>Caligidae</taxon>
        <taxon>Lepeophtheirus</taxon>
    </lineage>
</organism>
<dbReference type="Gene3D" id="1.20.58.530">
    <property type="match status" value="1"/>
</dbReference>
<evidence type="ECO:0000256" key="9">
    <source>
        <dbReference type="SAM" id="Coils"/>
    </source>
</evidence>
<feature type="coiled-coil region" evidence="9">
    <location>
        <begin position="452"/>
        <end position="602"/>
    </location>
</feature>
<feature type="region of interest" description="Disordered" evidence="10">
    <location>
        <begin position="157"/>
        <end position="176"/>
    </location>
</feature>
<dbReference type="OrthoDB" id="6108017at2759"/>
<evidence type="ECO:0000256" key="4">
    <source>
        <dbReference type="ARBA" id="ARBA00023054"/>
    </source>
</evidence>
<keyword evidence="7 8" id="KW-0009">Actin-binding</keyword>